<dbReference type="InterPro" id="IPR054593">
    <property type="entry name" value="Beta-mannosidase-like_N2"/>
</dbReference>
<evidence type="ECO:0000256" key="5">
    <source>
        <dbReference type="ARBA" id="ARBA00023295"/>
    </source>
</evidence>
<sequence>MSDARGAGPYRQALHDGWTLRAVPGPQVPAEISGRAIPATVPGCVHTDLLAAGLIPDPYLDDNETALAWIGRTDWVYETTFGRPAGDLQRLDLVCAGLDTVATVTVDDVEVGHTENMHRGYRFDVTSLLRAESNTLAVRFDSAYRYAQAHRDRLGDRPNAYPEPFQFIRKMACNFGWDWGPTVVTAGIWQEIGLHGWSTARLATVRPLVTVDGGDGRVELHIEVERAADVPLTVRAEVAGQSACVAIPAGERAAVLTLTVDRPELWWPRGYGAQRRYELTVTLHGPDGHLIDTWDRRIGFRSVRLDTTPDAHGVPFALHVNEVPVFVRGVNWIPDDAFPNRVTAGRLARRFDQAQAANINLLRVWGGGRYESADFYDLADERGLLVQQDFLFACAAYPEEEPFATEVAAEATEQVTRLAGHPSLVLWTGNNENIWGWHDWDWQEPLAGRSWGRGYYLELLPRIVAELDPTRPYWPSSPYSGSEEIHPNDPAYGTMHIWDVWNTDDYVKYREYLPRFVAEFGYQGPPAYATLRRALSDEPLAHDSPGMAHHQKAADGDLKLRRGLDAHLPEPRDFDDWHYLTQLNQARAIALGVEHFRSHRGRCMGTIVWQLNDCWPVTSWAAIDGDGRRKPLWYALRRAYADRLLTVQPRGGGLALVAVNDGGRPWRASATATRLTLASEPKAKTTLELDVPAYSTVTVALPDELARPDDGRDELLVAETGDPTGRAWWFFAEDRDVRWPAAAFDATVEPADGGRRVRVTARTILRDVTLYPDRLDPSAEVDAALVTLLPGESATFTVRSAVPLDPTALTTRPVLRCVNDLQGRAPF</sequence>
<dbReference type="FunFam" id="3.20.20.80:FF:000050">
    <property type="entry name" value="Beta-mannosidase B"/>
    <property type="match status" value="1"/>
</dbReference>
<accession>A0A1H6RJN4</accession>
<dbReference type="InterPro" id="IPR050887">
    <property type="entry name" value="Beta-mannosidase_GH2"/>
</dbReference>
<dbReference type="InterPro" id="IPR013783">
    <property type="entry name" value="Ig-like_fold"/>
</dbReference>
<evidence type="ECO:0000256" key="1">
    <source>
        <dbReference type="ARBA" id="ARBA00000829"/>
    </source>
</evidence>
<dbReference type="Gene3D" id="3.20.20.80">
    <property type="entry name" value="Glycosidases"/>
    <property type="match status" value="1"/>
</dbReference>
<dbReference type="STRING" id="1144548.SAMN05443287_10188"/>
<keyword evidence="9" id="KW-1185">Reference proteome</keyword>
<evidence type="ECO:0000313" key="9">
    <source>
        <dbReference type="Proteomes" id="UP000198707"/>
    </source>
</evidence>
<dbReference type="PANTHER" id="PTHR43730:SF1">
    <property type="entry name" value="BETA-MANNOSIDASE"/>
    <property type="match status" value="1"/>
</dbReference>
<evidence type="ECO:0000256" key="2">
    <source>
        <dbReference type="ARBA" id="ARBA00007401"/>
    </source>
</evidence>
<comment type="catalytic activity">
    <reaction evidence="1">
        <text>Hydrolysis of terminal, non-reducing beta-D-mannose residues in beta-D-mannosides.</text>
        <dbReference type="EC" id="3.2.1.25"/>
    </reaction>
</comment>
<keyword evidence="5" id="KW-0326">Glycosidase</keyword>
<dbReference type="SUPFAM" id="SSF51445">
    <property type="entry name" value="(Trans)glycosidases"/>
    <property type="match status" value="1"/>
</dbReference>
<evidence type="ECO:0000256" key="4">
    <source>
        <dbReference type="ARBA" id="ARBA00022801"/>
    </source>
</evidence>
<dbReference type="Gene3D" id="2.60.40.10">
    <property type="entry name" value="Immunoglobulins"/>
    <property type="match status" value="1"/>
</dbReference>
<dbReference type="GO" id="GO:0004567">
    <property type="term" value="F:beta-mannosidase activity"/>
    <property type="evidence" value="ECO:0007669"/>
    <property type="project" value="UniProtKB-EC"/>
</dbReference>
<evidence type="ECO:0000259" key="7">
    <source>
        <dbReference type="Pfam" id="PF22666"/>
    </source>
</evidence>
<proteinExistence type="inferred from homology"/>
<dbReference type="InterPro" id="IPR036156">
    <property type="entry name" value="Beta-gal/glucu_dom_sf"/>
</dbReference>
<dbReference type="EC" id="3.2.1.25" evidence="3"/>
<dbReference type="AlphaFoldDB" id="A0A1H6RJN4"/>
<dbReference type="SUPFAM" id="SSF49785">
    <property type="entry name" value="Galactose-binding domain-like"/>
    <property type="match status" value="1"/>
</dbReference>
<protein>
    <recommendedName>
        <fullName evidence="3">beta-mannosidase</fullName>
        <ecNumber evidence="3">3.2.1.25</ecNumber>
    </recommendedName>
</protein>
<dbReference type="GO" id="GO:0005975">
    <property type="term" value="P:carbohydrate metabolic process"/>
    <property type="evidence" value="ECO:0007669"/>
    <property type="project" value="InterPro"/>
</dbReference>
<feature type="domain" description="Glycoside hydrolase family 2 immunoglobulin-like beta-sandwich" evidence="6">
    <location>
        <begin position="210"/>
        <end position="301"/>
    </location>
</feature>
<name>A0A1H6RJN4_9ACTN</name>
<dbReference type="PANTHER" id="PTHR43730">
    <property type="entry name" value="BETA-MANNOSIDASE"/>
    <property type="match status" value="1"/>
</dbReference>
<dbReference type="RefSeq" id="WP_092373448.1">
    <property type="nucleotide sequence ID" value="NZ_BOPI01000014.1"/>
</dbReference>
<dbReference type="EMBL" id="FNYV01000001">
    <property type="protein sequence ID" value="SEI51795.1"/>
    <property type="molecule type" value="Genomic_DNA"/>
</dbReference>
<evidence type="ECO:0000256" key="3">
    <source>
        <dbReference type="ARBA" id="ARBA00012754"/>
    </source>
</evidence>
<feature type="domain" description="Beta-mannosidase-like galactose-binding" evidence="7">
    <location>
        <begin position="18"/>
        <end position="190"/>
    </location>
</feature>
<organism evidence="8 9">
    <name type="scientific">Micromonospora phaseoli</name>
    <dbReference type="NCBI Taxonomy" id="1144548"/>
    <lineage>
        <taxon>Bacteria</taxon>
        <taxon>Bacillati</taxon>
        <taxon>Actinomycetota</taxon>
        <taxon>Actinomycetes</taxon>
        <taxon>Micromonosporales</taxon>
        <taxon>Micromonosporaceae</taxon>
        <taxon>Micromonospora</taxon>
    </lineage>
</organism>
<dbReference type="InterPro" id="IPR006102">
    <property type="entry name" value="Ig-like_GH2"/>
</dbReference>
<gene>
    <name evidence="8" type="ORF">SAMN05443287_10188</name>
</gene>
<dbReference type="OrthoDB" id="9758603at2"/>
<evidence type="ECO:0000259" key="6">
    <source>
        <dbReference type="Pfam" id="PF00703"/>
    </source>
</evidence>
<dbReference type="InterPro" id="IPR017853">
    <property type="entry name" value="GH"/>
</dbReference>
<dbReference type="GO" id="GO:0006516">
    <property type="term" value="P:glycoprotein catabolic process"/>
    <property type="evidence" value="ECO:0007669"/>
    <property type="project" value="TreeGrafter"/>
</dbReference>
<dbReference type="Pfam" id="PF00703">
    <property type="entry name" value="Glyco_hydro_2"/>
    <property type="match status" value="1"/>
</dbReference>
<keyword evidence="4" id="KW-0378">Hydrolase</keyword>
<dbReference type="Proteomes" id="UP000198707">
    <property type="component" value="Unassembled WGS sequence"/>
</dbReference>
<dbReference type="Pfam" id="PF22666">
    <property type="entry name" value="Glyco_hydro_2_N2"/>
    <property type="match status" value="1"/>
</dbReference>
<dbReference type="Gene3D" id="2.60.120.260">
    <property type="entry name" value="Galactose-binding domain-like"/>
    <property type="match status" value="1"/>
</dbReference>
<dbReference type="SUPFAM" id="SSF49303">
    <property type="entry name" value="beta-Galactosidase/glucuronidase domain"/>
    <property type="match status" value="1"/>
</dbReference>
<dbReference type="InterPro" id="IPR008979">
    <property type="entry name" value="Galactose-bd-like_sf"/>
</dbReference>
<evidence type="ECO:0000313" key="8">
    <source>
        <dbReference type="EMBL" id="SEI51795.1"/>
    </source>
</evidence>
<reference evidence="9" key="1">
    <citation type="submission" date="2016-10" db="EMBL/GenBank/DDBJ databases">
        <authorList>
            <person name="Varghese N."/>
            <person name="Submissions S."/>
        </authorList>
    </citation>
    <scope>NUCLEOTIDE SEQUENCE [LARGE SCALE GENOMIC DNA]</scope>
    <source>
        <strain evidence="9">CGMCC 4.7038</strain>
    </source>
</reference>
<comment type="similarity">
    <text evidence="2">Belongs to the glycosyl hydrolase 2 family.</text>
</comment>